<feature type="compositionally biased region" description="Acidic residues" evidence="1">
    <location>
        <begin position="131"/>
        <end position="143"/>
    </location>
</feature>
<proteinExistence type="predicted"/>
<dbReference type="STRING" id="38488.A0A4Y8CHB3"/>
<dbReference type="AlphaFoldDB" id="A0A4Y8CHB3"/>
<feature type="region of interest" description="Disordered" evidence="1">
    <location>
        <begin position="54"/>
        <end position="169"/>
    </location>
</feature>
<sequence length="169" mass="18070">MAGSVCIWSCCWCRDSSGNYTSTGMTTQIVNCPACTHIRCSDCPVEWVKLRSSTSSSNLRSSRAPKSTVQGVDRGVEDNESHAQQSDSIPGSTIDSTTNAALLQDARISDSADFSPYLIPPGPNEPKPQEGEVENFDIDQDMDDTTKKSAQSSAAEEIDSKGSGNPSLK</sequence>
<organism evidence="2 3">
    <name type="scientific">Botryotinia calthae</name>
    <dbReference type="NCBI Taxonomy" id="38488"/>
    <lineage>
        <taxon>Eukaryota</taxon>
        <taxon>Fungi</taxon>
        <taxon>Dikarya</taxon>
        <taxon>Ascomycota</taxon>
        <taxon>Pezizomycotina</taxon>
        <taxon>Leotiomycetes</taxon>
        <taxon>Helotiales</taxon>
        <taxon>Sclerotiniaceae</taxon>
        <taxon>Botryotinia</taxon>
    </lineage>
</organism>
<evidence type="ECO:0000313" key="3">
    <source>
        <dbReference type="Proteomes" id="UP000297299"/>
    </source>
</evidence>
<dbReference type="EMBL" id="PHWZ01000711">
    <property type="protein sequence ID" value="TEY32607.1"/>
    <property type="molecule type" value="Genomic_DNA"/>
</dbReference>
<comment type="caution">
    <text evidence="2">The sequence shown here is derived from an EMBL/GenBank/DDBJ whole genome shotgun (WGS) entry which is preliminary data.</text>
</comment>
<reference evidence="2 3" key="1">
    <citation type="submission" date="2017-11" db="EMBL/GenBank/DDBJ databases">
        <title>Comparative genomics of Botrytis spp.</title>
        <authorList>
            <person name="Valero-Jimenez C.A."/>
            <person name="Tapia P."/>
            <person name="Veloso J."/>
            <person name="Silva-Moreno E."/>
            <person name="Staats M."/>
            <person name="Valdes J.H."/>
            <person name="Van Kan J.A.L."/>
        </authorList>
    </citation>
    <scope>NUCLEOTIDE SEQUENCE [LARGE SCALE GENOMIC DNA]</scope>
    <source>
        <strain evidence="2 3">MUCL2830</strain>
    </source>
</reference>
<accession>A0A4Y8CHB3</accession>
<evidence type="ECO:0000313" key="2">
    <source>
        <dbReference type="EMBL" id="TEY32607.1"/>
    </source>
</evidence>
<keyword evidence="3" id="KW-1185">Reference proteome</keyword>
<gene>
    <name evidence="2" type="ORF">BOTCAL_0715g00030</name>
</gene>
<protein>
    <submittedName>
        <fullName evidence="2">Uncharacterized protein</fullName>
    </submittedName>
</protein>
<evidence type="ECO:0000256" key="1">
    <source>
        <dbReference type="SAM" id="MobiDB-lite"/>
    </source>
</evidence>
<name>A0A4Y8CHB3_9HELO</name>
<feature type="compositionally biased region" description="Polar residues" evidence="1">
    <location>
        <begin position="82"/>
        <end position="101"/>
    </location>
</feature>
<dbReference type="Proteomes" id="UP000297299">
    <property type="component" value="Unassembled WGS sequence"/>
</dbReference>